<reference evidence="2 3" key="1">
    <citation type="submission" date="2019-05" db="EMBL/GenBank/DDBJ databases">
        <title>Emergence of the Ug99 lineage of the wheat stem rust pathogen through somatic hybridization.</title>
        <authorList>
            <person name="Li F."/>
            <person name="Upadhyaya N.M."/>
            <person name="Sperschneider J."/>
            <person name="Matny O."/>
            <person name="Nguyen-Phuc H."/>
            <person name="Mago R."/>
            <person name="Raley C."/>
            <person name="Miller M.E."/>
            <person name="Silverstein K.A.T."/>
            <person name="Henningsen E."/>
            <person name="Hirsch C.D."/>
            <person name="Visser B."/>
            <person name="Pretorius Z.A."/>
            <person name="Steffenson B.J."/>
            <person name="Schwessinger B."/>
            <person name="Dodds P.N."/>
            <person name="Figueroa M."/>
        </authorList>
    </citation>
    <scope>NUCLEOTIDE SEQUENCE [LARGE SCALE GENOMIC DNA]</scope>
    <source>
        <strain evidence="2 3">Ug99</strain>
    </source>
</reference>
<feature type="region of interest" description="Disordered" evidence="1">
    <location>
        <begin position="1"/>
        <end position="50"/>
    </location>
</feature>
<organism evidence="2 3">
    <name type="scientific">Puccinia graminis f. sp. tritici</name>
    <dbReference type="NCBI Taxonomy" id="56615"/>
    <lineage>
        <taxon>Eukaryota</taxon>
        <taxon>Fungi</taxon>
        <taxon>Dikarya</taxon>
        <taxon>Basidiomycota</taxon>
        <taxon>Pucciniomycotina</taxon>
        <taxon>Pucciniomycetes</taxon>
        <taxon>Pucciniales</taxon>
        <taxon>Pucciniaceae</taxon>
        <taxon>Puccinia</taxon>
    </lineage>
</organism>
<dbReference type="Proteomes" id="UP000325313">
    <property type="component" value="Unassembled WGS sequence"/>
</dbReference>
<protein>
    <submittedName>
        <fullName evidence="2">Uncharacterized protein</fullName>
    </submittedName>
</protein>
<accession>A0A5B0SAZ5</accession>
<proteinExistence type="predicted"/>
<evidence type="ECO:0000313" key="3">
    <source>
        <dbReference type="Proteomes" id="UP000325313"/>
    </source>
</evidence>
<sequence>MATGSPPLMSSPRPTRAHPESPEGPVLETPLGSHHCVNSQKEENTNQNRI</sequence>
<dbReference type="EMBL" id="VDEP01000042">
    <property type="protein sequence ID" value="KAA1134997.1"/>
    <property type="molecule type" value="Genomic_DNA"/>
</dbReference>
<comment type="caution">
    <text evidence="2">The sequence shown here is derived from an EMBL/GenBank/DDBJ whole genome shotgun (WGS) entry which is preliminary data.</text>
</comment>
<gene>
    <name evidence="2" type="ORF">PGTUg99_004976</name>
</gene>
<evidence type="ECO:0000313" key="2">
    <source>
        <dbReference type="EMBL" id="KAA1134997.1"/>
    </source>
</evidence>
<evidence type="ECO:0000256" key="1">
    <source>
        <dbReference type="SAM" id="MobiDB-lite"/>
    </source>
</evidence>
<dbReference type="AlphaFoldDB" id="A0A5B0SAZ5"/>
<name>A0A5B0SAZ5_PUCGR</name>